<proteinExistence type="inferred from homology"/>
<dbReference type="Proteomes" id="UP000481852">
    <property type="component" value="Unassembled WGS sequence"/>
</dbReference>
<comment type="caution">
    <text evidence="15">The sequence shown here is derived from an EMBL/GenBank/DDBJ whole genome shotgun (WGS) entry which is preliminary data.</text>
</comment>
<dbReference type="NCBIfam" id="TIGR00017">
    <property type="entry name" value="cmk"/>
    <property type="match status" value="1"/>
</dbReference>
<dbReference type="Gene3D" id="3.40.1010.20">
    <property type="entry name" value="4-hydroxy-3-methylbut-2-enyl diphosphate reductase, catalytic domain"/>
    <property type="match status" value="2"/>
</dbReference>
<dbReference type="GO" id="GO:0050992">
    <property type="term" value="P:dimethylallyl diphosphate biosynthetic process"/>
    <property type="evidence" value="ECO:0007669"/>
    <property type="project" value="UniProtKB-UniRule"/>
</dbReference>
<feature type="binding site" evidence="12">
    <location>
        <position position="546"/>
    </location>
    <ligand>
        <name>isopentenyl diphosphate</name>
        <dbReference type="ChEBI" id="CHEBI:128769"/>
    </ligand>
</feature>
<comment type="pathway">
    <text evidence="12">Isoprenoid biosynthesis; dimethylallyl diphosphate biosynthesis; dimethylallyl diphosphate from (2E)-4-hydroxy-3-methylbutenyl diphosphate: step 1/1.</text>
</comment>
<evidence type="ECO:0000256" key="9">
    <source>
        <dbReference type="ARBA" id="ARBA00023014"/>
    </source>
</evidence>
<comment type="catalytic activity">
    <reaction evidence="11 13">
        <text>CMP + ATP = CDP + ADP</text>
        <dbReference type="Rhea" id="RHEA:11600"/>
        <dbReference type="ChEBI" id="CHEBI:30616"/>
        <dbReference type="ChEBI" id="CHEBI:58069"/>
        <dbReference type="ChEBI" id="CHEBI:60377"/>
        <dbReference type="ChEBI" id="CHEBI:456216"/>
        <dbReference type="EC" id="2.7.4.25"/>
    </reaction>
</comment>
<feature type="binding site" evidence="12">
    <location>
        <position position="363"/>
    </location>
    <ligand>
        <name>isopentenyl diphosphate</name>
        <dbReference type="ChEBI" id="CHEBI:128769"/>
    </ligand>
</feature>
<feature type="binding site" evidence="12">
    <location>
        <position position="518"/>
    </location>
    <ligand>
        <name>[4Fe-4S] cluster</name>
        <dbReference type="ChEBI" id="CHEBI:49883"/>
    </ligand>
</feature>
<feature type="binding site" evidence="12">
    <location>
        <position position="363"/>
    </location>
    <ligand>
        <name>dimethylallyl diphosphate</name>
        <dbReference type="ChEBI" id="CHEBI:57623"/>
    </ligand>
</feature>
<evidence type="ECO:0000256" key="3">
    <source>
        <dbReference type="ARBA" id="ARBA00022679"/>
    </source>
</evidence>
<keyword evidence="12 15" id="KW-0560">Oxidoreductase</keyword>
<feature type="binding site" evidence="12">
    <location>
        <position position="590"/>
    </location>
    <ligand>
        <name>dimethylallyl diphosphate</name>
        <dbReference type="ChEBI" id="CHEBI:57623"/>
    </ligand>
</feature>
<dbReference type="GO" id="GO:0005524">
    <property type="term" value="F:ATP binding"/>
    <property type="evidence" value="ECO:0007669"/>
    <property type="project" value="UniProtKB-UniRule"/>
</dbReference>
<comment type="cofactor">
    <cofactor evidence="12">
        <name>[4Fe-4S] cluster</name>
        <dbReference type="ChEBI" id="CHEBI:49883"/>
    </cofactor>
    <text evidence="12">Binds 1 [4Fe-4S] cluster per subunit.</text>
</comment>
<feature type="binding site" evidence="12">
    <location>
        <position position="398"/>
    </location>
    <ligand>
        <name>dimethylallyl diphosphate</name>
        <dbReference type="ChEBI" id="CHEBI:57623"/>
    </ligand>
</feature>
<evidence type="ECO:0000256" key="6">
    <source>
        <dbReference type="ARBA" id="ARBA00022777"/>
    </source>
</evidence>
<feature type="binding site" evidence="12">
    <location>
        <position position="398"/>
    </location>
    <ligand>
        <name>(2E)-4-hydroxy-3-methylbut-2-enyl diphosphate</name>
        <dbReference type="ChEBI" id="CHEBI:128753"/>
    </ligand>
</feature>
<evidence type="ECO:0000313" key="15">
    <source>
        <dbReference type="EMBL" id="MSS14328.1"/>
    </source>
</evidence>
<dbReference type="HAMAP" id="MF_00191">
    <property type="entry name" value="IspH"/>
    <property type="match status" value="1"/>
</dbReference>
<dbReference type="UniPathway" id="UPA00059">
    <property type="reaction ID" value="UER00105"/>
</dbReference>
<dbReference type="InterPro" id="IPR011994">
    <property type="entry name" value="Cytidylate_kinase_dom"/>
</dbReference>
<sequence>MLTRTPADITCRLRGQRVEQQDLGQQRMQRVKVKKQNERSVPVQTGRQYRLSEGEVMSFSIAIDGPAGAGKSTVARCAAQKLGFVYVDTGAMYRTIALYMLEHKVDVENQNALEKALSQIEIGVRYQDGMQQMLLNGVDVSGRIRTQEVSDQASVTAAKPAVREKLLNLQRELARHENVIMDGRDIGTRILPDAPLKIFLTASSRERARRRYAELQQKGEVCSLEEIQREIEERDDRDSHRAEAPLRQADDAILLDTSDLSVEEAVDRIVNLAETAMRDAKRKEGARRGIHSPEARIQELKNLMLREDSPLKGQLWVSDDGKAAVYLAASAGFCFGVHRAVDTVYDQIKEGQTPICTYGPIIHNEMVVADLKQHGVMEIDDEVQLSGITEGTVVIRSHGVPQRVYEQIKGQGLKLIDATCPYVKKIHQIVKEKSAEGFQIVIIGNAHHPEVEGIMGWCSSPAIVIGTEEEAQKLVESGIQKPLCVVSQTTFNLKKFHKLVEIITQLRYHESAILNTICNATEERQTEADAIAHIADAMIVIGGRNSSNTQKLVDICRKECESTFFVQTFDDLNLRLVPSRGIVGISAGASTPNNIIEEVSKQCRKTILLNRC</sequence>
<keyword evidence="12" id="KW-0414">Isoprene biosynthesis</keyword>
<comment type="subcellular location">
    <subcellularLocation>
        <location evidence="13">Cytoplasm</location>
    </subcellularLocation>
</comment>
<dbReference type="EC" id="2.7.4.25" evidence="13"/>
<comment type="similarity">
    <text evidence="1 13">Belongs to the cytidylate kinase family. Type 1 subfamily.</text>
</comment>
<dbReference type="GO" id="GO:0046872">
    <property type="term" value="F:metal ion binding"/>
    <property type="evidence" value="ECO:0007669"/>
    <property type="project" value="UniProtKB-KW"/>
</dbReference>
<evidence type="ECO:0000256" key="5">
    <source>
        <dbReference type="ARBA" id="ARBA00022741"/>
    </source>
</evidence>
<keyword evidence="3 13" id="KW-0808">Transferase</keyword>
<dbReference type="GO" id="GO:0005737">
    <property type="term" value="C:cytoplasm"/>
    <property type="evidence" value="ECO:0007669"/>
    <property type="project" value="UniProtKB-SubCell"/>
</dbReference>
<keyword evidence="4 12" id="KW-0479">Metal-binding</keyword>
<dbReference type="GO" id="GO:0051539">
    <property type="term" value="F:4 iron, 4 sulfur cluster binding"/>
    <property type="evidence" value="ECO:0007669"/>
    <property type="project" value="UniProtKB-UniRule"/>
</dbReference>
<dbReference type="CDD" id="cd02020">
    <property type="entry name" value="CMPK"/>
    <property type="match status" value="1"/>
</dbReference>
<keyword evidence="2 12" id="KW-0004">4Fe-4S</keyword>
<organism evidence="15 16">
    <name type="scientific">Porcincola intestinalis</name>
    <dbReference type="NCBI Taxonomy" id="2606632"/>
    <lineage>
        <taxon>Bacteria</taxon>
        <taxon>Bacillati</taxon>
        <taxon>Bacillota</taxon>
        <taxon>Clostridia</taxon>
        <taxon>Lachnospirales</taxon>
        <taxon>Lachnospiraceae</taxon>
        <taxon>Porcincola</taxon>
    </lineage>
</organism>
<evidence type="ECO:0000256" key="13">
    <source>
        <dbReference type="HAMAP-Rule" id="MF_00238"/>
    </source>
</evidence>
<feature type="binding site" evidence="12">
    <location>
        <position position="546"/>
    </location>
    <ligand>
        <name>(2E)-4-hydroxy-3-methylbut-2-enyl diphosphate</name>
        <dbReference type="ChEBI" id="CHEBI:128753"/>
    </ligand>
</feature>
<keyword evidence="8 12" id="KW-0408">Iron</keyword>
<dbReference type="InterPro" id="IPR027417">
    <property type="entry name" value="P-loop_NTPase"/>
</dbReference>
<keyword evidence="5 13" id="KW-0547">Nucleotide-binding</keyword>
<dbReference type="GO" id="GO:0036431">
    <property type="term" value="F:dCMP kinase activity"/>
    <property type="evidence" value="ECO:0007669"/>
    <property type="project" value="InterPro"/>
</dbReference>
<dbReference type="AlphaFoldDB" id="A0A6L5X4M8"/>
<feature type="binding site" evidence="12">
    <location>
        <position position="547"/>
    </location>
    <ligand>
        <name>dimethylallyl diphosphate</name>
        <dbReference type="ChEBI" id="CHEBI:57623"/>
    </ligand>
</feature>
<feature type="binding site" evidence="12">
    <location>
        <position position="334"/>
    </location>
    <ligand>
        <name>[4Fe-4S] cluster</name>
        <dbReference type="ChEBI" id="CHEBI:49883"/>
    </ligand>
</feature>
<feature type="binding site" evidence="12">
    <location>
        <position position="363"/>
    </location>
    <ligand>
        <name>(2E)-4-hydroxy-3-methylbut-2-enyl diphosphate</name>
        <dbReference type="ChEBI" id="CHEBI:128753"/>
    </ligand>
</feature>
<dbReference type="NCBIfam" id="TIGR00216">
    <property type="entry name" value="ispH_lytB"/>
    <property type="match status" value="1"/>
</dbReference>
<dbReference type="PANTHER" id="PTHR30426:SF0">
    <property type="entry name" value="4-HYDROXY-3-METHYLBUT-2-ENYL DIPHOSPHATE REDUCTASE"/>
    <property type="match status" value="1"/>
</dbReference>
<evidence type="ECO:0000256" key="10">
    <source>
        <dbReference type="ARBA" id="ARBA00047615"/>
    </source>
</evidence>
<evidence type="ECO:0000313" key="16">
    <source>
        <dbReference type="Proteomes" id="UP000481852"/>
    </source>
</evidence>
<feature type="binding site" evidence="12">
    <location>
        <position position="448"/>
    </location>
    <ligand>
        <name>(2E)-4-hydroxy-3-methylbut-2-enyl diphosphate</name>
        <dbReference type="ChEBI" id="CHEBI:128753"/>
    </ligand>
</feature>
<dbReference type="GO" id="GO:0006220">
    <property type="term" value="P:pyrimidine nucleotide metabolic process"/>
    <property type="evidence" value="ECO:0007669"/>
    <property type="project" value="UniProtKB-UniRule"/>
</dbReference>
<dbReference type="GO" id="GO:0019288">
    <property type="term" value="P:isopentenyl diphosphate biosynthetic process, methylerythritol 4-phosphate pathway"/>
    <property type="evidence" value="ECO:0007669"/>
    <property type="project" value="UniProtKB-UniRule"/>
</dbReference>
<evidence type="ECO:0000256" key="8">
    <source>
        <dbReference type="ARBA" id="ARBA00023004"/>
    </source>
</evidence>
<keyword evidence="13" id="KW-0963">Cytoplasm</keyword>
<dbReference type="InterPro" id="IPR003451">
    <property type="entry name" value="LytB/IspH"/>
</dbReference>
<dbReference type="Gene3D" id="3.40.50.11270">
    <property type="match status" value="1"/>
</dbReference>
<evidence type="ECO:0000256" key="4">
    <source>
        <dbReference type="ARBA" id="ARBA00022723"/>
    </source>
</evidence>
<dbReference type="HAMAP" id="MF_00238">
    <property type="entry name" value="Cytidyl_kinase_type1"/>
    <property type="match status" value="1"/>
</dbReference>
<protein>
    <recommendedName>
        <fullName evidence="12 13">Multifunctional fusion protein</fullName>
    </recommendedName>
    <domain>
        <recommendedName>
            <fullName evidence="13">Cytidylate kinase</fullName>
            <shortName evidence="13">CK</shortName>
            <ecNumber evidence="13">2.7.4.25</ecNumber>
        </recommendedName>
        <alternativeName>
            <fullName evidence="13">Cytidine monophosphate kinase</fullName>
            <shortName evidence="13">CMP kinase</shortName>
        </alternativeName>
    </domain>
    <domain>
        <recommendedName>
            <fullName evidence="12">4-hydroxy-3-methylbut-2-enyl diphosphate reductase</fullName>
            <shortName evidence="12">HMBPP reductase</shortName>
            <ecNumber evidence="12">1.17.7.4</ecNumber>
        </recommendedName>
    </domain>
</protein>
<keyword evidence="6 13" id="KW-0418">Kinase</keyword>
<dbReference type="Pfam" id="PF02401">
    <property type="entry name" value="LYTB"/>
    <property type="match status" value="1"/>
</dbReference>
<comment type="catalytic activity">
    <reaction evidence="10 13">
        <text>dCMP + ATP = dCDP + ADP</text>
        <dbReference type="Rhea" id="RHEA:25094"/>
        <dbReference type="ChEBI" id="CHEBI:30616"/>
        <dbReference type="ChEBI" id="CHEBI:57566"/>
        <dbReference type="ChEBI" id="CHEBI:58593"/>
        <dbReference type="ChEBI" id="CHEBI:456216"/>
        <dbReference type="EC" id="2.7.4.25"/>
    </reaction>
</comment>
<feature type="binding site" evidence="12">
    <location>
        <position position="590"/>
    </location>
    <ligand>
        <name>(2E)-4-hydroxy-3-methylbut-2-enyl diphosphate</name>
        <dbReference type="ChEBI" id="CHEBI:128753"/>
    </ligand>
</feature>
<comment type="similarity">
    <text evidence="12">Belongs to the IspH family.</text>
</comment>
<feature type="binding site" evidence="12">
    <location>
        <position position="547"/>
    </location>
    <ligand>
        <name>isopentenyl diphosphate</name>
        <dbReference type="ChEBI" id="CHEBI:128769"/>
    </ligand>
</feature>
<dbReference type="Pfam" id="PF02224">
    <property type="entry name" value="Cytidylate_kin"/>
    <property type="match status" value="1"/>
</dbReference>
<dbReference type="InterPro" id="IPR003136">
    <property type="entry name" value="Cytidylate_kin"/>
</dbReference>
<feature type="binding site" evidence="12">
    <location>
        <position position="448"/>
    </location>
    <ligand>
        <name>isopentenyl diphosphate</name>
        <dbReference type="ChEBI" id="CHEBI:128769"/>
    </ligand>
</feature>
<feature type="binding site" evidence="12">
    <location>
        <position position="547"/>
    </location>
    <ligand>
        <name>(2E)-4-hydroxy-3-methylbut-2-enyl diphosphate</name>
        <dbReference type="ChEBI" id="CHEBI:128753"/>
    </ligand>
</feature>
<dbReference type="GO" id="GO:0051745">
    <property type="term" value="F:4-hydroxy-3-methylbut-2-enyl diphosphate reductase activity"/>
    <property type="evidence" value="ECO:0007669"/>
    <property type="project" value="UniProtKB-UniRule"/>
</dbReference>
<feature type="domain" description="Cytidylate kinase" evidence="14">
    <location>
        <begin position="61"/>
        <end position="274"/>
    </location>
</feature>
<reference evidence="15 16" key="1">
    <citation type="submission" date="2019-08" db="EMBL/GenBank/DDBJ databases">
        <title>In-depth cultivation of the pig gut microbiome towards novel bacterial diversity and tailored functional studies.</title>
        <authorList>
            <person name="Wylensek D."/>
            <person name="Hitch T.C.A."/>
            <person name="Clavel T."/>
        </authorList>
    </citation>
    <scope>NUCLEOTIDE SEQUENCE [LARGE SCALE GENOMIC DNA]</scope>
    <source>
        <strain evidence="15 16">Oil+RF-744-WCA-WT-11</strain>
    </source>
</reference>
<gene>
    <name evidence="12 15" type="primary">ispH</name>
    <name evidence="13" type="synonym">cmk</name>
    <name evidence="15" type="ORF">FYJ35_04590</name>
</gene>
<feature type="binding site" evidence="12">
    <location>
        <position position="420"/>
    </location>
    <ligand>
        <name>[4Fe-4S] cluster</name>
        <dbReference type="ChEBI" id="CHEBI:49883"/>
    </ligand>
</feature>
<feature type="binding site" evidence="12">
    <location>
        <position position="546"/>
    </location>
    <ligand>
        <name>dimethylallyl diphosphate</name>
        <dbReference type="ChEBI" id="CHEBI:57623"/>
    </ligand>
</feature>
<dbReference type="Gene3D" id="3.40.50.300">
    <property type="entry name" value="P-loop containing nucleotide triphosphate hydrolases"/>
    <property type="match status" value="1"/>
</dbReference>
<name>A0A6L5X4M8_9FIRM</name>
<feature type="binding site" evidence="13">
    <location>
        <begin position="65"/>
        <end position="73"/>
    </location>
    <ligand>
        <name>ATP</name>
        <dbReference type="ChEBI" id="CHEBI:30616"/>
    </ligand>
</feature>
<keyword evidence="16" id="KW-1185">Reference proteome</keyword>
<feature type="binding site" evidence="12">
    <location>
        <position position="489"/>
    </location>
    <ligand>
        <name>(2E)-4-hydroxy-3-methylbut-2-enyl diphosphate</name>
        <dbReference type="ChEBI" id="CHEBI:128753"/>
    </ligand>
</feature>
<feature type="active site" description="Proton donor" evidence="12">
    <location>
        <position position="450"/>
    </location>
</feature>
<comment type="function">
    <text evidence="12">Catalyzes the conversion of 1-hydroxy-2-methyl-2-(E)-butenyl 4-diphosphate (HMBPP) into a mixture of isopentenyl diphosphate (IPP) and dimethylallyl diphosphate (DMAPP). Acts in the terminal step of the DOXP/MEP pathway for isoprenoid precursor biosynthesis.</text>
</comment>
<evidence type="ECO:0000256" key="1">
    <source>
        <dbReference type="ARBA" id="ARBA00009427"/>
    </source>
</evidence>
<evidence type="ECO:0000256" key="12">
    <source>
        <dbReference type="HAMAP-Rule" id="MF_00191"/>
    </source>
</evidence>
<feature type="binding site" evidence="12">
    <location>
        <position position="398"/>
    </location>
    <ligand>
        <name>isopentenyl diphosphate</name>
        <dbReference type="ChEBI" id="CHEBI:128769"/>
    </ligand>
</feature>
<evidence type="ECO:0000256" key="7">
    <source>
        <dbReference type="ARBA" id="ARBA00022840"/>
    </source>
</evidence>
<accession>A0A6L5X4M8</accession>
<feature type="binding site" evidence="12">
    <location>
        <position position="548"/>
    </location>
    <ligand>
        <name>(2E)-4-hydroxy-3-methylbut-2-enyl diphosphate</name>
        <dbReference type="ChEBI" id="CHEBI:128753"/>
    </ligand>
</feature>
<evidence type="ECO:0000259" key="14">
    <source>
        <dbReference type="Pfam" id="PF02224"/>
    </source>
</evidence>
<dbReference type="CDD" id="cd13944">
    <property type="entry name" value="lytB_ispH"/>
    <property type="match status" value="1"/>
</dbReference>
<comment type="catalytic activity">
    <reaction evidence="12">
        <text>dimethylallyl diphosphate + 2 oxidized [2Fe-2S]-[ferredoxin] + H2O = (2E)-4-hydroxy-3-methylbut-2-enyl diphosphate + 2 reduced [2Fe-2S]-[ferredoxin] + 2 H(+)</text>
        <dbReference type="Rhea" id="RHEA:24825"/>
        <dbReference type="Rhea" id="RHEA-COMP:10000"/>
        <dbReference type="Rhea" id="RHEA-COMP:10001"/>
        <dbReference type="ChEBI" id="CHEBI:15377"/>
        <dbReference type="ChEBI" id="CHEBI:15378"/>
        <dbReference type="ChEBI" id="CHEBI:33737"/>
        <dbReference type="ChEBI" id="CHEBI:33738"/>
        <dbReference type="ChEBI" id="CHEBI:57623"/>
        <dbReference type="ChEBI" id="CHEBI:128753"/>
        <dbReference type="EC" id="1.17.7.4"/>
    </reaction>
</comment>
<feature type="binding site" evidence="12">
    <location>
        <position position="448"/>
    </location>
    <ligand>
        <name>dimethylallyl diphosphate</name>
        <dbReference type="ChEBI" id="CHEBI:57623"/>
    </ligand>
</feature>
<feature type="binding site" evidence="12">
    <location>
        <position position="590"/>
    </location>
    <ligand>
        <name>isopentenyl diphosphate</name>
        <dbReference type="ChEBI" id="CHEBI:128769"/>
    </ligand>
</feature>
<comment type="pathway">
    <text evidence="12">Isoprenoid biosynthesis; isopentenyl diphosphate biosynthesis via DXP pathway; isopentenyl diphosphate from 1-deoxy-D-xylulose 5-phosphate: step 6/6.</text>
</comment>
<evidence type="ECO:0000256" key="11">
    <source>
        <dbReference type="ARBA" id="ARBA00048478"/>
    </source>
</evidence>
<dbReference type="SUPFAM" id="SSF52540">
    <property type="entry name" value="P-loop containing nucleoside triphosphate hydrolases"/>
    <property type="match status" value="1"/>
</dbReference>
<dbReference type="PANTHER" id="PTHR30426">
    <property type="entry name" value="4-HYDROXY-3-METHYLBUT-2-ENYL DIPHOSPHATE REDUCTASE"/>
    <property type="match status" value="1"/>
</dbReference>
<feature type="binding site" evidence="12">
    <location>
        <position position="548"/>
    </location>
    <ligand>
        <name>dimethylallyl diphosphate</name>
        <dbReference type="ChEBI" id="CHEBI:57623"/>
    </ligand>
</feature>
<dbReference type="GO" id="GO:0016114">
    <property type="term" value="P:terpenoid biosynthetic process"/>
    <property type="evidence" value="ECO:0007669"/>
    <property type="project" value="UniProtKB-UniRule"/>
</dbReference>
<evidence type="ECO:0000256" key="2">
    <source>
        <dbReference type="ARBA" id="ARBA00022485"/>
    </source>
</evidence>
<dbReference type="EC" id="1.17.7.4" evidence="12"/>
<keyword evidence="9 12" id="KW-0411">Iron-sulfur</keyword>
<keyword evidence="7 13" id="KW-0067">ATP-binding</keyword>
<comment type="catalytic activity">
    <reaction evidence="12">
        <text>isopentenyl diphosphate + 2 oxidized [2Fe-2S]-[ferredoxin] + H2O = (2E)-4-hydroxy-3-methylbut-2-enyl diphosphate + 2 reduced [2Fe-2S]-[ferredoxin] + 2 H(+)</text>
        <dbReference type="Rhea" id="RHEA:24488"/>
        <dbReference type="Rhea" id="RHEA-COMP:10000"/>
        <dbReference type="Rhea" id="RHEA-COMP:10001"/>
        <dbReference type="ChEBI" id="CHEBI:15377"/>
        <dbReference type="ChEBI" id="CHEBI:15378"/>
        <dbReference type="ChEBI" id="CHEBI:33737"/>
        <dbReference type="ChEBI" id="CHEBI:33738"/>
        <dbReference type="ChEBI" id="CHEBI:128753"/>
        <dbReference type="ChEBI" id="CHEBI:128769"/>
        <dbReference type="EC" id="1.17.7.4"/>
    </reaction>
</comment>
<dbReference type="EMBL" id="VULZ01000003">
    <property type="protein sequence ID" value="MSS14328.1"/>
    <property type="molecule type" value="Genomic_DNA"/>
</dbReference>
<dbReference type="UniPathway" id="UPA00056">
    <property type="reaction ID" value="UER00097"/>
</dbReference>
<feature type="binding site" evidence="12">
    <location>
        <position position="548"/>
    </location>
    <ligand>
        <name>isopentenyl diphosphate</name>
        <dbReference type="ChEBI" id="CHEBI:128769"/>
    </ligand>
</feature>